<gene>
    <name evidence="1" type="ORF">PS862_05889</name>
</gene>
<protein>
    <submittedName>
        <fullName evidence="1">Uncharacterized protein</fullName>
    </submittedName>
</protein>
<proteinExistence type="predicted"/>
<sequence>MTVVEVELCAHGEVTRVRPFDRSGNRRLAVIGDSQLGRLDKQRQRQQMGCNRQRVDTGIEDAQAARLPDPRLTGVPFAYVFLPVDLHAVQGAGSQPRTGGFDTGRIA</sequence>
<accession>A0A5E7QGR6</accession>
<dbReference type="EMBL" id="CABVII010000089">
    <property type="protein sequence ID" value="VVP58083.1"/>
    <property type="molecule type" value="Genomic_DNA"/>
</dbReference>
<evidence type="ECO:0000313" key="2">
    <source>
        <dbReference type="Proteomes" id="UP000385207"/>
    </source>
</evidence>
<dbReference type="Proteomes" id="UP000385207">
    <property type="component" value="Unassembled WGS sequence"/>
</dbReference>
<dbReference type="AlphaFoldDB" id="A0A5E7QGR6"/>
<evidence type="ECO:0000313" key="1">
    <source>
        <dbReference type="EMBL" id="VVP58083.1"/>
    </source>
</evidence>
<name>A0A5E7QGR6_PSEFL</name>
<organism evidence="1 2">
    <name type="scientific">Pseudomonas fluorescens</name>
    <dbReference type="NCBI Taxonomy" id="294"/>
    <lineage>
        <taxon>Bacteria</taxon>
        <taxon>Pseudomonadati</taxon>
        <taxon>Pseudomonadota</taxon>
        <taxon>Gammaproteobacteria</taxon>
        <taxon>Pseudomonadales</taxon>
        <taxon>Pseudomonadaceae</taxon>
        <taxon>Pseudomonas</taxon>
    </lineage>
</organism>
<reference evidence="1 2" key="1">
    <citation type="submission" date="2019-09" db="EMBL/GenBank/DDBJ databases">
        <authorList>
            <person name="Chandra G."/>
            <person name="Truman W A."/>
        </authorList>
    </citation>
    <scope>NUCLEOTIDE SEQUENCE [LARGE SCALE GENOMIC DNA]</scope>
    <source>
        <strain evidence="1">PS862</strain>
    </source>
</reference>